<keyword evidence="2" id="KW-1185">Reference proteome</keyword>
<name>A0A9K3DA35_9EUKA</name>
<dbReference type="AlphaFoldDB" id="A0A9K3DA35"/>
<protein>
    <submittedName>
        <fullName evidence="1">Uncharacterized protein</fullName>
    </submittedName>
</protein>
<proteinExistence type="predicted"/>
<reference evidence="1 2" key="1">
    <citation type="journal article" date="2018" name="PLoS ONE">
        <title>The draft genome of Kipferlia bialata reveals reductive genome evolution in fornicate parasites.</title>
        <authorList>
            <person name="Tanifuji G."/>
            <person name="Takabayashi S."/>
            <person name="Kume K."/>
            <person name="Takagi M."/>
            <person name="Nakayama T."/>
            <person name="Kamikawa R."/>
            <person name="Inagaki Y."/>
            <person name="Hashimoto T."/>
        </authorList>
    </citation>
    <scope>NUCLEOTIDE SEQUENCE [LARGE SCALE GENOMIC DNA]</scope>
    <source>
        <strain evidence="1">NY0173</strain>
    </source>
</reference>
<dbReference type="Proteomes" id="UP000265618">
    <property type="component" value="Unassembled WGS sequence"/>
</dbReference>
<evidence type="ECO:0000313" key="1">
    <source>
        <dbReference type="EMBL" id="GIQ91042.1"/>
    </source>
</evidence>
<gene>
    <name evidence="1" type="ORF">KIPB_014098</name>
</gene>
<evidence type="ECO:0000313" key="2">
    <source>
        <dbReference type="Proteomes" id="UP000265618"/>
    </source>
</evidence>
<organism evidence="1 2">
    <name type="scientific">Kipferlia bialata</name>
    <dbReference type="NCBI Taxonomy" id="797122"/>
    <lineage>
        <taxon>Eukaryota</taxon>
        <taxon>Metamonada</taxon>
        <taxon>Carpediemonas-like organisms</taxon>
        <taxon>Kipferlia</taxon>
    </lineage>
</organism>
<sequence length="63" mass="7130">ESRRQEENSRETGSASIRDLVTGFSLEDLTSNLADIESEISRLTAQRTLYEIAINNKKKAMLE</sequence>
<feature type="non-terminal residue" evidence="1">
    <location>
        <position position="1"/>
    </location>
</feature>
<accession>A0A9K3DA35</accession>
<dbReference type="EMBL" id="BDIP01007058">
    <property type="protein sequence ID" value="GIQ91042.1"/>
    <property type="molecule type" value="Genomic_DNA"/>
</dbReference>
<comment type="caution">
    <text evidence="1">The sequence shown here is derived from an EMBL/GenBank/DDBJ whole genome shotgun (WGS) entry which is preliminary data.</text>
</comment>